<comment type="caution">
    <text evidence="13">The sequence shown here is derived from an EMBL/GenBank/DDBJ whole genome shotgun (WGS) entry which is preliminary data.</text>
</comment>
<dbReference type="EMBL" id="PUHR01000021">
    <property type="protein sequence ID" value="KAG0670569.1"/>
    <property type="molecule type" value="Genomic_DNA"/>
</dbReference>
<dbReference type="GO" id="GO:0032266">
    <property type="term" value="F:phosphatidylinositol-3-phosphate binding"/>
    <property type="evidence" value="ECO:0007669"/>
    <property type="project" value="UniProtKB-ARBA"/>
</dbReference>
<dbReference type="InterPro" id="IPR051079">
    <property type="entry name" value="Sorting_Nexin_Autophagy"/>
</dbReference>
<dbReference type="GO" id="GO:0015031">
    <property type="term" value="P:protein transport"/>
    <property type="evidence" value="ECO:0007669"/>
    <property type="project" value="UniProtKB-KW"/>
</dbReference>
<dbReference type="GO" id="GO:0034045">
    <property type="term" value="C:phagophore assembly site membrane"/>
    <property type="evidence" value="ECO:0007669"/>
    <property type="project" value="UniProtKB-SubCell"/>
</dbReference>
<name>A0A9P6WCU6_MAUEX</name>
<keyword evidence="7" id="KW-0072">Autophagy</keyword>
<evidence type="ECO:0000256" key="6">
    <source>
        <dbReference type="ARBA" id="ARBA00022927"/>
    </source>
</evidence>
<reference evidence="13 14" key="1">
    <citation type="submission" date="2020-11" db="EMBL/GenBank/DDBJ databases">
        <title>Kefir isolates.</title>
        <authorList>
            <person name="Marcisauskas S."/>
            <person name="Kim Y."/>
            <person name="Blasche S."/>
        </authorList>
    </citation>
    <scope>NUCLEOTIDE SEQUENCE [LARGE SCALE GENOMIC DNA]</scope>
    <source>
        <strain evidence="13 14">OG2</strain>
    </source>
</reference>
<feature type="compositionally biased region" description="Polar residues" evidence="11">
    <location>
        <begin position="180"/>
        <end position="191"/>
    </location>
</feature>
<keyword evidence="4" id="KW-0813">Transport</keyword>
<dbReference type="AlphaFoldDB" id="A0A9P6WCU6"/>
<dbReference type="Gene3D" id="1.20.1270.60">
    <property type="entry name" value="Arfaptin homology (AH) domain/BAR domain"/>
    <property type="match status" value="1"/>
</dbReference>
<dbReference type="PROSITE" id="PS50195">
    <property type="entry name" value="PX"/>
    <property type="match status" value="1"/>
</dbReference>
<dbReference type="GO" id="GO:0006914">
    <property type="term" value="P:autophagy"/>
    <property type="evidence" value="ECO:0007669"/>
    <property type="project" value="UniProtKB-KW"/>
</dbReference>
<evidence type="ECO:0000256" key="8">
    <source>
        <dbReference type="ARBA" id="ARBA00023121"/>
    </source>
</evidence>
<evidence type="ECO:0000256" key="9">
    <source>
        <dbReference type="ARBA" id="ARBA00023136"/>
    </source>
</evidence>
<sequence>MAKNRNRKGKKTGNHSNSNVTSSDEINSNIHFPVNAEIMSSENSPDQLIGSEKTPENKDKTDLLKDPGNVKKDIEADKDHSDLKESKQMEDKDEASLVEARMVHTAIIEKDNPFIDAKQDTKNDSNDQSGKVDKIEKVGQPVTVTEKSQSILNPNTVYENDNDDELILPRKQDPLKKSKNGNVKVQSIKPSNVNNGKNNNTVNQTIQILEANKISEGQGRAYVAYTIKYGEHIVKRRYSDFESLKNILGRLFPTSLIPPIPKKETIKTYGKAITGNTNDFSLPSDDIDLIDLSSSVINENIPSTDAKLIRHRIRILTLFLEKVLQNEEINRTSIITDFLEPNHTNWNEFVASSPTFSSLPRNILNCNPLDPTNTSRLYVSLPVPSSTQLIIPKEVRSVSTTPKRVKEKFDLIDQEYRLYENIISNGIYKHNKRATKIMYDLKADYNEIKDVTATFVKDSQRDIGIQEQLVHISDLYSDSSVLLEQLVSRLHYNVSEPLSETVGMAGSARELIKFRRLKYLQNDMIKKSLSSKQKQLAKLTTEHSRFSHMDEAIDEAVANSQQISLQRPSTDPNNNSRGWFSKFNKIATMVKDTVSYQEIDPKLQAKELKKEIEQLQIFHNVTEPDLKKITDIIQSQALPIFEKDRAEEITRVMKNHAKYMRTYAQKNLELWKNLKRHQTQNK</sequence>
<evidence type="ECO:0000313" key="13">
    <source>
        <dbReference type="EMBL" id="KAG0670569.1"/>
    </source>
</evidence>
<dbReference type="PANTHER" id="PTHR46979:SF1">
    <property type="entry name" value="AUTOPHAGY-RELATED PROTEIN 20"/>
    <property type="match status" value="1"/>
</dbReference>
<keyword evidence="14" id="KW-1185">Reference proteome</keyword>
<evidence type="ECO:0000256" key="1">
    <source>
        <dbReference type="ARBA" id="ARBA00004481"/>
    </source>
</evidence>
<feature type="compositionally biased region" description="Polar residues" evidence="11">
    <location>
        <begin position="15"/>
        <end position="30"/>
    </location>
</feature>
<dbReference type="OrthoDB" id="289314at2759"/>
<accession>A0A9P6WCU6</accession>
<protein>
    <recommendedName>
        <fullName evidence="10">Autophagy-related protein 20</fullName>
    </recommendedName>
</protein>
<evidence type="ECO:0000256" key="2">
    <source>
        <dbReference type="ARBA" id="ARBA00004623"/>
    </source>
</evidence>
<dbReference type="CDD" id="cd06867">
    <property type="entry name" value="PX_SNX41_42"/>
    <property type="match status" value="1"/>
</dbReference>
<dbReference type="GO" id="GO:0042147">
    <property type="term" value="P:retrograde transport, endosome to Golgi"/>
    <property type="evidence" value="ECO:0007669"/>
    <property type="project" value="InterPro"/>
</dbReference>
<feature type="domain" description="PX" evidence="12">
    <location>
        <begin position="200"/>
        <end position="346"/>
    </location>
</feature>
<dbReference type="InterPro" id="IPR044106">
    <property type="entry name" value="PX_Snx41/Atg20"/>
</dbReference>
<dbReference type="PANTHER" id="PTHR46979">
    <property type="entry name" value="SORTING NEXIN-41"/>
    <property type="match status" value="1"/>
</dbReference>
<dbReference type="GO" id="GO:0010008">
    <property type="term" value="C:endosome membrane"/>
    <property type="evidence" value="ECO:0007669"/>
    <property type="project" value="UniProtKB-SubCell"/>
</dbReference>
<keyword evidence="9" id="KW-0472">Membrane</keyword>
<dbReference type="InterPro" id="IPR036871">
    <property type="entry name" value="PX_dom_sf"/>
</dbReference>
<dbReference type="SUPFAM" id="SSF64268">
    <property type="entry name" value="PX domain"/>
    <property type="match status" value="1"/>
</dbReference>
<evidence type="ECO:0000256" key="11">
    <source>
        <dbReference type="SAM" id="MobiDB-lite"/>
    </source>
</evidence>
<keyword evidence="6" id="KW-0653">Protein transport</keyword>
<dbReference type="Gene3D" id="3.30.1520.10">
    <property type="entry name" value="Phox-like domain"/>
    <property type="match status" value="1"/>
</dbReference>
<feature type="compositionally biased region" description="Polar residues" evidence="11">
    <location>
        <begin position="142"/>
        <end position="159"/>
    </location>
</feature>
<evidence type="ECO:0000256" key="4">
    <source>
        <dbReference type="ARBA" id="ARBA00022448"/>
    </source>
</evidence>
<gene>
    <name evidence="13" type="primary">ATG20</name>
    <name evidence="13" type="ORF">C6P45_002135</name>
</gene>
<feature type="region of interest" description="Disordered" evidence="11">
    <location>
        <begin position="114"/>
        <end position="161"/>
    </location>
</feature>
<evidence type="ECO:0000259" key="12">
    <source>
        <dbReference type="PROSITE" id="PS50195"/>
    </source>
</evidence>
<evidence type="ECO:0000256" key="10">
    <source>
        <dbReference type="ARBA" id="ARBA00039251"/>
    </source>
</evidence>
<evidence type="ECO:0000256" key="5">
    <source>
        <dbReference type="ARBA" id="ARBA00022753"/>
    </source>
</evidence>
<dbReference type="Pfam" id="PF00787">
    <property type="entry name" value="PX"/>
    <property type="match status" value="1"/>
</dbReference>
<comment type="subcellular location">
    <subcellularLocation>
        <location evidence="1">Endosome membrane</location>
        <topology evidence="1">Peripheral membrane protein</topology>
    </subcellularLocation>
    <subcellularLocation>
        <location evidence="2">Preautophagosomal structure membrane</location>
        <topology evidence="2">Peripheral membrane protein</topology>
    </subcellularLocation>
</comment>
<dbReference type="SMART" id="SM00312">
    <property type="entry name" value="PX"/>
    <property type="match status" value="1"/>
</dbReference>
<evidence type="ECO:0000256" key="3">
    <source>
        <dbReference type="ARBA" id="ARBA00010883"/>
    </source>
</evidence>
<keyword evidence="8" id="KW-0446">Lipid-binding</keyword>
<feature type="compositionally biased region" description="Basic residues" evidence="11">
    <location>
        <begin position="1"/>
        <end position="13"/>
    </location>
</feature>
<organism evidence="13 14">
    <name type="scientific">Maudiozyma exigua</name>
    <name type="common">Yeast</name>
    <name type="synonym">Kazachstania exigua</name>
    <dbReference type="NCBI Taxonomy" id="34358"/>
    <lineage>
        <taxon>Eukaryota</taxon>
        <taxon>Fungi</taxon>
        <taxon>Dikarya</taxon>
        <taxon>Ascomycota</taxon>
        <taxon>Saccharomycotina</taxon>
        <taxon>Saccharomycetes</taxon>
        <taxon>Saccharomycetales</taxon>
        <taxon>Saccharomycetaceae</taxon>
        <taxon>Maudiozyma</taxon>
    </lineage>
</organism>
<dbReference type="Proteomes" id="UP000750334">
    <property type="component" value="Unassembled WGS sequence"/>
</dbReference>
<keyword evidence="5" id="KW-0967">Endosome</keyword>
<dbReference type="GO" id="GO:0005829">
    <property type="term" value="C:cytosol"/>
    <property type="evidence" value="ECO:0007669"/>
    <property type="project" value="GOC"/>
</dbReference>
<feature type="region of interest" description="Disordered" evidence="11">
    <location>
        <begin position="174"/>
        <end position="199"/>
    </location>
</feature>
<dbReference type="InterPro" id="IPR001683">
    <property type="entry name" value="PX_dom"/>
</dbReference>
<comment type="similarity">
    <text evidence="3">Belongs to the sorting nexin family.</text>
</comment>
<feature type="region of interest" description="Disordered" evidence="11">
    <location>
        <begin position="1"/>
        <end position="95"/>
    </location>
</feature>
<feature type="compositionally biased region" description="Basic and acidic residues" evidence="11">
    <location>
        <begin position="114"/>
        <end position="137"/>
    </location>
</feature>
<proteinExistence type="inferred from homology"/>
<evidence type="ECO:0000256" key="7">
    <source>
        <dbReference type="ARBA" id="ARBA00023006"/>
    </source>
</evidence>
<feature type="compositionally biased region" description="Basic and acidic residues" evidence="11">
    <location>
        <begin position="53"/>
        <end position="90"/>
    </location>
</feature>
<evidence type="ECO:0000313" key="14">
    <source>
        <dbReference type="Proteomes" id="UP000750334"/>
    </source>
</evidence>
<dbReference type="InterPro" id="IPR027267">
    <property type="entry name" value="AH/BAR_dom_sf"/>
</dbReference>